<dbReference type="Pfam" id="PF03551">
    <property type="entry name" value="PadR"/>
    <property type="match status" value="1"/>
</dbReference>
<dbReference type="AlphaFoldDB" id="A0A8J6TUH8"/>
<gene>
    <name evidence="2" type="ORF">H8702_05555</name>
</gene>
<dbReference type="InterPro" id="IPR036390">
    <property type="entry name" value="WH_DNA-bd_sf"/>
</dbReference>
<evidence type="ECO:0000313" key="3">
    <source>
        <dbReference type="Proteomes" id="UP000632659"/>
    </source>
</evidence>
<dbReference type="InterPro" id="IPR036388">
    <property type="entry name" value="WH-like_DNA-bd_sf"/>
</dbReference>
<dbReference type="RefSeq" id="WP_093990001.1">
    <property type="nucleotide sequence ID" value="NZ_FYDD01000004.1"/>
</dbReference>
<dbReference type="Gene3D" id="1.10.10.10">
    <property type="entry name" value="Winged helix-like DNA-binding domain superfamily/Winged helix DNA-binding domain"/>
    <property type="match status" value="1"/>
</dbReference>
<protein>
    <submittedName>
        <fullName evidence="2">Helix-turn-helix transcriptional regulator</fullName>
    </submittedName>
</protein>
<evidence type="ECO:0000259" key="1">
    <source>
        <dbReference type="Pfam" id="PF03551"/>
    </source>
</evidence>
<keyword evidence="3" id="KW-1185">Reference proteome</keyword>
<accession>A0A8J6TUH8</accession>
<reference evidence="2" key="1">
    <citation type="submission" date="2020-08" db="EMBL/GenBank/DDBJ databases">
        <title>Genome public.</title>
        <authorList>
            <person name="Liu C."/>
            <person name="Sun Q."/>
        </authorList>
    </citation>
    <scope>NUCLEOTIDE SEQUENCE</scope>
    <source>
        <strain evidence="2">NSJ-15</strain>
    </source>
</reference>
<dbReference type="InterPro" id="IPR005149">
    <property type="entry name" value="Tscrpt_reg_PadR_N"/>
</dbReference>
<dbReference type="SUPFAM" id="SSF46785">
    <property type="entry name" value="Winged helix' DNA-binding domain"/>
    <property type="match status" value="1"/>
</dbReference>
<dbReference type="OrthoDB" id="9808017at2"/>
<organism evidence="2 3">
    <name type="scientific">Massiliimalia timonensis</name>
    <dbReference type="NCBI Taxonomy" id="1987501"/>
    <lineage>
        <taxon>Bacteria</taxon>
        <taxon>Bacillati</taxon>
        <taxon>Bacillota</taxon>
        <taxon>Clostridia</taxon>
        <taxon>Eubacteriales</taxon>
        <taxon>Oscillospiraceae</taxon>
        <taxon>Massiliimalia</taxon>
    </lineage>
</organism>
<dbReference type="PANTHER" id="PTHR33169">
    <property type="entry name" value="PADR-FAMILY TRANSCRIPTIONAL REGULATOR"/>
    <property type="match status" value="1"/>
</dbReference>
<comment type="caution">
    <text evidence="2">The sequence shown here is derived from an EMBL/GenBank/DDBJ whole genome shotgun (WGS) entry which is preliminary data.</text>
</comment>
<sequence>MISSDVIRGYNDTIVLSLLRRKDSYGYEISKEIDRLSGGKYQIKETTLYSTVNRLEKNGYIASYYGSETFGKRRTYYRITSAGLGYYREKCEEWELTKRVIDCFVKEDFMEGKGEQPDD</sequence>
<dbReference type="InterPro" id="IPR052509">
    <property type="entry name" value="Metal_resp_DNA-bind_regulator"/>
</dbReference>
<dbReference type="Proteomes" id="UP000632659">
    <property type="component" value="Unassembled WGS sequence"/>
</dbReference>
<evidence type="ECO:0000313" key="2">
    <source>
        <dbReference type="EMBL" id="MBC8610588.1"/>
    </source>
</evidence>
<proteinExistence type="predicted"/>
<name>A0A8J6TUH8_9FIRM</name>
<dbReference type="PANTHER" id="PTHR33169:SF14">
    <property type="entry name" value="TRANSCRIPTIONAL REGULATOR RV3488"/>
    <property type="match status" value="1"/>
</dbReference>
<feature type="domain" description="Transcription regulator PadR N-terminal" evidence="1">
    <location>
        <begin position="15"/>
        <end position="84"/>
    </location>
</feature>
<dbReference type="EMBL" id="JACRTL010000002">
    <property type="protein sequence ID" value="MBC8610588.1"/>
    <property type="molecule type" value="Genomic_DNA"/>
</dbReference>